<reference evidence="1 2" key="1">
    <citation type="journal article" date="2015" name="Infect. Genet. Evol.">
        <title>Genomic sequences of six botulinum neurotoxin-producing strains representing three clostridial species illustrate the mobility and diversity of botulinum neurotoxin genes.</title>
        <authorList>
            <person name="Smith T.J."/>
            <person name="Hill K.K."/>
            <person name="Xie G."/>
            <person name="Foley B.T."/>
            <person name="Williamson C.H."/>
            <person name="Foster J.T."/>
            <person name="Johnson S.L."/>
            <person name="Chertkov O."/>
            <person name="Teshima H."/>
            <person name="Gibbons H.S."/>
            <person name="Johnsky L.A."/>
            <person name="Karavis M.A."/>
            <person name="Smith L.A."/>
        </authorList>
    </citation>
    <scope>NUCLEOTIDE SEQUENCE [LARGE SCALE GENOMIC DNA]</scope>
    <source>
        <strain evidence="1 2">CDC 2741</strain>
    </source>
</reference>
<dbReference type="RefSeq" id="WP_039636652.1">
    <property type="nucleotide sequence ID" value="NZ_AYSO01000020.1"/>
</dbReference>
<organism evidence="1 2">
    <name type="scientific">Clostridium argentinense CDC 2741</name>
    <dbReference type="NCBI Taxonomy" id="1418104"/>
    <lineage>
        <taxon>Bacteria</taxon>
        <taxon>Bacillati</taxon>
        <taxon>Bacillota</taxon>
        <taxon>Clostridia</taxon>
        <taxon>Eubacteriales</taxon>
        <taxon>Clostridiaceae</taxon>
        <taxon>Clostridium</taxon>
    </lineage>
</organism>
<sequence>MNKNKVDEKSVDEAIRSAEGSLKFDGQALNEEEKQMIKEHLMGNCSDKEFIEKVKEYSKRFNTENNK</sequence>
<gene>
    <name evidence="1" type="ORF">U732_657</name>
</gene>
<protein>
    <recommendedName>
        <fullName evidence="3">Antitoxin VbhA domain-containing protein</fullName>
    </recommendedName>
</protein>
<dbReference type="EMBL" id="AYSO01000020">
    <property type="protein sequence ID" value="KIE45051.1"/>
    <property type="molecule type" value="Genomic_DNA"/>
</dbReference>
<dbReference type="AlphaFoldDB" id="A0A0C1R3L4"/>
<evidence type="ECO:0000313" key="1">
    <source>
        <dbReference type="EMBL" id="KIE45051.1"/>
    </source>
</evidence>
<dbReference type="Proteomes" id="UP000031366">
    <property type="component" value="Unassembled WGS sequence"/>
</dbReference>
<accession>A0A0C1R3L4</accession>
<keyword evidence="2" id="KW-1185">Reference proteome</keyword>
<evidence type="ECO:0000313" key="2">
    <source>
        <dbReference type="Proteomes" id="UP000031366"/>
    </source>
</evidence>
<proteinExistence type="predicted"/>
<evidence type="ECO:0008006" key="3">
    <source>
        <dbReference type="Google" id="ProtNLM"/>
    </source>
</evidence>
<name>A0A0C1R3L4_9CLOT</name>
<comment type="caution">
    <text evidence="1">The sequence shown here is derived from an EMBL/GenBank/DDBJ whole genome shotgun (WGS) entry which is preliminary data.</text>
</comment>